<dbReference type="Pfam" id="PF18758">
    <property type="entry name" value="KDZ"/>
    <property type="match status" value="1"/>
</dbReference>
<accession>A0A165E7R3</accession>
<dbReference type="InParanoid" id="A0A165E7R3"/>
<proteinExistence type="predicted"/>
<feature type="non-terminal residue" evidence="1">
    <location>
        <position position="1"/>
    </location>
</feature>
<reference evidence="1 2" key="1">
    <citation type="journal article" date="2016" name="Mol. Biol. Evol.">
        <title>Comparative Genomics of Early-Diverging Mushroom-Forming Fungi Provides Insights into the Origins of Lignocellulose Decay Capabilities.</title>
        <authorList>
            <person name="Nagy L.G."/>
            <person name="Riley R."/>
            <person name="Tritt A."/>
            <person name="Adam C."/>
            <person name="Daum C."/>
            <person name="Floudas D."/>
            <person name="Sun H."/>
            <person name="Yadav J.S."/>
            <person name="Pangilinan J."/>
            <person name="Larsson K.H."/>
            <person name="Matsuura K."/>
            <person name="Barry K."/>
            <person name="Labutti K."/>
            <person name="Kuo R."/>
            <person name="Ohm R.A."/>
            <person name="Bhattacharya S.S."/>
            <person name="Shirouzu T."/>
            <person name="Yoshinaga Y."/>
            <person name="Martin F.M."/>
            <person name="Grigoriev I.V."/>
            <person name="Hibbett D.S."/>
        </authorList>
    </citation>
    <scope>NUCLEOTIDE SEQUENCE [LARGE SCALE GENOMIC DNA]</scope>
    <source>
        <strain evidence="1 2">HHB12029</strain>
    </source>
</reference>
<dbReference type="AlphaFoldDB" id="A0A165E7R3"/>
<dbReference type="Proteomes" id="UP000077266">
    <property type="component" value="Unassembled WGS sequence"/>
</dbReference>
<sequence>VPQIRERPAYDGIRHDGKIDRNVVSGRDGIGCNKYFAQYSKQKYTGGLLAFWCTHGICLGFHCIPDGEGRNDVFAALYTRWKRAPKYVIYDFACALGPYCMLREAEFFKNTRFLIDKFHSSGHSSCSAACFVSTYAAHDPILAHINTSAAEFGNSGLKRIRTSIRYMSQRHAVIYTHRFLCLWNRQRRLKLAKKAARRPL</sequence>
<dbReference type="STRING" id="1314781.A0A165E7R3"/>
<evidence type="ECO:0000313" key="2">
    <source>
        <dbReference type="Proteomes" id="UP000077266"/>
    </source>
</evidence>
<dbReference type="OrthoDB" id="5598737at2759"/>
<organism evidence="1 2">
    <name type="scientific">Exidia glandulosa HHB12029</name>
    <dbReference type="NCBI Taxonomy" id="1314781"/>
    <lineage>
        <taxon>Eukaryota</taxon>
        <taxon>Fungi</taxon>
        <taxon>Dikarya</taxon>
        <taxon>Basidiomycota</taxon>
        <taxon>Agaricomycotina</taxon>
        <taxon>Agaricomycetes</taxon>
        <taxon>Auriculariales</taxon>
        <taxon>Exidiaceae</taxon>
        <taxon>Exidia</taxon>
    </lineage>
</organism>
<evidence type="ECO:0000313" key="1">
    <source>
        <dbReference type="EMBL" id="KZV86252.1"/>
    </source>
</evidence>
<dbReference type="InterPro" id="IPR040521">
    <property type="entry name" value="KDZ"/>
</dbReference>
<keyword evidence="2" id="KW-1185">Reference proteome</keyword>
<protein>
    <submittedName>
        <fullName evidence="1">Uncharacterized protein</fullName>
    </submittedName>
</protein>
<gene>
    <name evidence="1" type="ORF">EXIGLDRAFT_622164</name>
</gene>
<dbReference type="EMBL" id="KV426161">
    <property type="protein sequence ID" value="KZV86252.1"/>
    <property type="molecule type" value="Genomic_DNA"/>
</dbReference>
<dbReference type="PANTHER" id="PTHR34305">
    <property type="entry name" value="EXPRESSED PROTEIN"/>
    <property type="match status" value="1"/>
</dbReference>
<name>A0A165E7R3_EXIGL</name>
<dbReference type="PANTHER" id="PTHR34305:SF1">
    <property type="entry name" value="SWIM-TYPE DOMAIN-CONTAINING PROTEIN"/>
    <property type="match status" value="1"/>
</dbReference>